<dbReference type="InterPro" id="IPR006913">
    <property type="entry name" value="CENP-V/GFA"/>
</dbReference>
<dbReference type="OrthoDB" id="7186766at2"/>
<evidence type="ECO:0000313" key="7">
    <source>
        <dbReference type="Proteomes" id="UP000266693"/>
    </source>
</evidence>
<dbReference type="InterPro" id="IPR011057">
    <property type="entry name" value="Mss4-like_sf"/>
</dbReference>
<keyword evidence="4" id="KW-0456">Lyase</keyword>
<dbReference type="Pfam" id="PF04828">
    <property type="entry name" value="GFA"/>
    <property type="match status" value="1"/>
</dbReference>
<dbReference type="RefSeq" id="WP_118864289.1">
    <property type="nucleotide sequence ID" value="NZ_QWLV01000005.1"/>
</dbReference>
<evidence type="ECO:0000259" key="5">
    <source>
        <dbReference type="PROSITE" id="PS51891"/>
    </source>
</evidence>
<feature type="domain" description="CENP-V/GFA" evidence="5">
    <location>
        <begin position="5"/>
        <end position="122"/>
    </location>
</feature>
<dbReference type="PANTHER" id="PTHR33337:SF40">
    <property type="entry name" value="CENP-V_GFA DOMAIN-CONTAINING PROTEIN-RELATED"/>
    <property type="match status" value="1"/>
</dbReference>
<gene>
    <name evidence="6" type="ORF">D1610_11240</name>
</gene>
<accession>A0A396RS26</accession>
<dbReference type="EMBL" id="QWLV01000005">
    <property type="protein sequence ID" value="RHW17123.1"/>
    <property type="molecule type" value="Genomic_DNA"/>
</dbReference>
<comment type="similarity">
    <text evidence="1">Belongs to the Gfa family.</text>
</comment>
<protein>
    <submittedName>
        <fullName evidence="6">GFA family protein</fullName>
    </submittedName>
</protein>
<evidence type="ECO:0000256" key="3">
    <source>
        <dbReference type="ARBA" id="ARBA00022833"/>
    </source>
</evidence>
<proteinExistence type="inferred from homology"/>
<dbReference type="AlphaFoldDB" id="A0A396RS26"/>
<dbReference type="GO" id="GO:0046872">
    <property type="term" value="F:metal ion binding"/>
    <property type="evidence" value="ECO:0007669"/>
    <property type="project" value="UniProtKB-KW"/>
</dbReference>
<reference evidence="6 7" key="1">
    <citation type="submission" date="2018-08" db="EMBL/GenBank/DDBJ databases">
        <title>The multiple taxonomic identification of Sphingomonas gilva.</title>
        <authorList>
            <person name="Zhu D."/>
            <person name="Zheng S."/>
        </authorList>
    </citation>
    <scope>NUCLEOTIDE SEQUENCE [LARGE SCALE GENOMIC DNA]</scope>
    <source>
        <strain evidence="6 7">ZDH117</strain>
    </source>
</reference>
<evidence type="ECO:0000256" key="1">
    <source>
        <dbReference type="ARBA" id="ARBA00005495"/>
    </source>
</evidence>
<organism evidence="6 7">
    <name type="scientific">Sphingomonas gilva</name>
    <dbReference type="NCBI Taxonomy" id="2305907"/>
    <lineage>
        <taxon>Bacteria</taxon>
        <taxon>Pseudomonadati</taxon>
        <taxon>Pseudomonadota</taxon>
        <taxon>Alphaproteobacteria</taxon>
        <taxon>Sphingomonadales</taxon>
        <taxon>Sphingomonadaceae</taxon>
        <taxon>Sphingomonas</taxon>
    </lineage>
</organism>
<name>A0A396RS26_9SPHN</name>
<keyword evidence="2" id="KW-0479">Metal-binding</keyword>
<dbReference type="GO" id="GO:0016846">
    <property type="term" value="F:carbon-sulfur lyase activity"/>
    <property type="evidence" value="ECO:0007669"/>
    <property type="project" value="InterPro"/>
</dbReference>
<keyword evidence="3" id="KW-0862">Zinc</keyword>
<sequence length="150" mass="16620">MNEPLTGGCQCGAVRYRITGPRPAVYACHCRECQKQSASAFGMSLPVRVEHFAVEGETGWWERGTDLGTRTRCYFCRVCGSRVYHQSSASDDRVTVKAGSLDDTGWLRPQAHLWVSRKQPWVVLDPDVPAHETQPSDLAAWRGAGPGELE</sequence>
<dbReference type="PANTHER" id="PTHR33337">
    <property type="entry name" value="GFA DOMAIN-CONTAINING PROTEIN"/>
    <property type="match status" value="1"/>
</dbReference>
<comment type="caution">
    <text evidence="6">The sequence shown here is derived from an EMBL/GenBank/DDBJ whole genome shotgun (WGS) entry which is preliminary data.</text>
</comment>
<evidence type="ECO:0000256" key="2">
    <source>
        <dbReference type="ARBA" id="ARBA00022723"/>
    </source>
</evidence>
<evidence type="ECO:0000313" key="6">
    <source>
        <dbReference type="EMBL" id="RHW17123.1"/>
    </source>
</evidence>
<dbReference type="PROSITE" id="PS51891">
    <property type="entry name" value="CENP_V_GFA"/>
    <property type="match status" value="1"/>
</dbReference>
<dbReference type="Proteomes" id="UP000266693">
    <property type="component" value="Unassembled WGS sequence"/>
</dbReference>
<dbReference type="Gene3D" id="3.90.1590.10">
    <property type="entry name" value="glutathione-dependent formaldehyde- activating enzyme (gfa)"/>
    <property type="match status" value="1"/>
</dbReference>
<dbReference type="SUPFAM" id="SSF51316">
    <property type="entry name" value="Mss4-like"/>
    <property type="match status" value="1"/>
</dbReference>
<keyword evidence="7" id="KW-1185">Reference proteome</keyword>
<evidence type="ECO:0000256" key="4">
    <source>
        <dbReference type="ARBA" id="ARBA00023239"/>
    </source>
</evidence>